<dbReference type="GO" id="GO:0042802">
    <property type="term" value="F:identical protein binding"/>
    <property type="evidence" value="ECO:0007669"/>
    <property type="project" value="InterPro"/>
</dbReference>
<dbReference type="InterPro" id="IPR000270">
    <property type="entry name" value="PB1_dom"/>
</dbReference>
<feature type="compositionally biased region" description="Polar residues" evidence="1">
    <location>
        <begin position="234"/>
        <end position="246"/>
    </location>
</feature>
<feature type="compositionally biased region" description="Low complexity" evidence="1">
    <location>
        <begin position="341"/>
        <end position="374"/>
    </location>
</feature>
<dbReference type="InterPro" id="IPR053793">
    <property type="entry name" value="PB1-like"/>
</dbReference>
<evidence type="ECO:0000259" key="2">
    <source>
        <dbReference type="PROSITE" id="PS51745"/>
    </source>
</evidence>
<dbReference type="InterPro" id="IPR034857">
    <property type="entry name" value="PB1_TFG"/>
</dbReference>
<evidence type="ECO:0000313" key="3">
    <source>
        <dbReference type="EnsemblMetazoa" id="XP_022653077"/>
    </source>
</evidence>
<dbReference type="SUPFAM" id="SSF54277">
    <property type="entry name" value="CAD &amp; PB1 domains"/>
    <property type="match status" value="1"/>
</dbReference>
<evidence type="ECO:0000313" key="4">
    <source>
        <dbReference type="Proteomes" id="UP000594260"/>
    </source>
</evidence>
<feature type="compositionally biased region" description="Polar residues" evidence="1">
    <location>
        <begin position="268"/>
        <end position="277"/>
    </location>
</feature>
<dbReference type="PROSITE" id="PS51745">
    <property type="entry name" value="PB1"/>
    <property type="match status" value="1"/>
</dbReference>
<dbReference type="PANTHER" id="PTHR15335">
    <property type="entry name" value="PROTEIN TFG"/>
    <property type="match status" value="1"/>
</dbReference>
<feature type="domain" description="PB1" evidence="2">
    <location>
        <begin position="14"/>
        <end position="95"/>
    </location>
</feature>
<dbReference type="GO" id="GO:0070971">
    <property type="term" value="C:endoplasmic reticulum exit site"/>
    <property type="evidence" value="ECO:0007669"/>
    <property type="project" value="TreeGrafter"/>
</dbReference>
<feature type="compositionally biased region" description="Polar residues" evidence="1">
    <location>
        <begin position="196"/>
        <end position="205"/>
    </location>
</feature>
<feature type="compositionally biased region" description="Low complexity" evidence="1">
    <location>
        <begin position="248"/>
        <end position="262"/>
    </location>
</feature>
<name>A0A7M7JLG2_VARDE</name>
<feature type="compositionally biased region" description="Low complexity" evidence="1">
    <location>
        <begin position="437"/>
        <end position="454"/>
    </location>
</feature>
<accession>A0A7M7JLG2</accession>
<dbReference type="RefSeq" id="XP_022653077.1">
    <property type="nucleotide sequence ID" value="XM_022797342.1"/>
</dbReference>
<proteinExistence type="predicted"/>
<dbReference type="Pfam" id="PF00564">
    <property type="entry name" value="PB1"/>
    <property type="match status" value="1"/>
</dbReference>
<feature type="region of interest" description="Disordered" evidence="1">
    <location>
        <begin position="401"/>
        <end position="500"/>
    </location>
</feature>
<dbReference type="GeneID" id="111246935"/>
<feature type="compositionally biased region" description="Polar residues" evidence="1">
    <location>
        <begin position="417"/>
        <end position="432"/>
    </location>
</feature>
<reference evidence="3" key="1">
    <citation type="submission" date="2021-01" db="UniProtKB">
        <authorList>
            <consortium name="EnsemblMetazoa"/>
        </authorList>
    </citation>
    <scope>IDENTIFICATION</scope>
</reference>
<dbReference type="SMART" id="SM00666">
    <property type="entry name" value="PB1"/>
    <property type="match status" value="1"/>
</dbReference>
<feature type="region of interest" description="Disordered" evidence="1">
    <location>
        <begin position="326"/>
        <end position="380"/>
    </location>
</feature>
<dbReference type="KEGG" id="vde:111246935"/>
<dbReference type="GO" id="GO:0048208">
    <property type="term" value="P:COPII vesicle coating"/>
    <property type="evidence" value="ECO:0007669"/>
    <property type="project" value="InterPro"/>
</dbReference>
<protein>
    <recommendedName>
        <fullName evidence="2">PB1 domain-containing protein</fullName>
    </recommendedName>
</protein>
<feature type="compositionally biased region" description="Polar residues" evidence="1">
    <location>
        <begin position="177"/>
        <end position="188"/>
    </location>
</feature>
<sequence length="500" mass="52354">MSSGDAKIDALAGKLVIKAQLEGDIRRIAIHNEDITFDELILMMQRVFRGSLSTQDQITLKYKDEDGDLVTIVDNCDVSQAIQCSRVLRLRVLVQNEDANAITDLRAELLEVRNKVDQLIEKTYSLSLGSGESNNKAALEPAAKVNGDLGVSSPPGGLNDCLRLIKKDQGVLFPAQGNSTQNACSPGSVNVPLSRPGSTQQQIAPNASGPFQPVVNRAPPKVGEMSPSPAGRSATPQSQGGSQVGETSALHQQASGQQHSSSPGELFNPQQGPGSIHQQNPPQPGPNQQASQTPIGHTVASNQGVASLFPSPGVAPSPAPMRMAQVAPQGYPSLPPTSAAQQPTSSPYTQQQQQLPIQAQQPQQQGQNPSQPNPAVVGGMVAPLSQSGVYVKTSGSQGAPLGYLPQTLQQPGGDLLAQQNHAPPTNPSQSVTPAGVPQQPQQLQQQPTQQQTQPSAMTGPPPTGPPQFGGASPSGNPFARGINQYARYAPMPGANSNTYH</sequence>
<feature type="region of interest" description="Disordered" evidence="1">
    <location>
        <begin position="177"/>
        <end position="294"/>
    </location>
</feature>
<dbReference type="CDD" id="cd06401">
    <property type="entry name" value="PB1_TFG"/>
    <property type="match status" value="1"/>
</dbReference>
<dbReference type="PANTHER" id="PTHR15335:SF7">
    <property type="entry name" value="PROTEIN TFG"/>
    <property type="match status" value="1"/>
</dbReference>
<dbReference type="InParanoid" id="A0A7M7JLG2"/>
<dbReference type="OrthoDB" id="1594986at2759"/>
<dbReference type="RefSeq" id="XP_022653078.1">
    <property type="nucleotide sequence ID" value="XM_022797343.1"/>
</dbReference>
<dbReference type="Gene3D" id="3.10.20.90">
    <property type="entry name" value="Phosphatidylinositol 3-kinase Catalytic Subunit, Chain A, domain 1"/>
    <property type="match status" value="1"/>
</dbReference>
<dbReference type="EnsemblMetazoa" id="XM_022797343">
    <property type="protein sequence ID" value="XP_022653078"/>
    <property type="gene ID" value="LOC111246935"/>
</dbReference>
<dbReference type="RefSeq" id="XP_022653076.1">
    <property type="nucleotide sequence ID" value="XM_022797341.1"/>
</dbReference>
<evidence type="ECO:0000256" key="1">
    <source>
        <dbReference type="SAM" id="MobiDB-lite"/>
    </source>
</evidence>
<dbReference type="InterPro" id="IPR033512">
    <property type="entry name" value="TFG"/>
</dbReference>
<dbReference type="AlphaFoldDB" id="A0A7M7JLG2"/>
<dbReference type="EnsemblMetazoa" id="XM_022797342">
    <property type="protein sequence ID" value="XP_022653077"/>
    <property type="gene ID" value="LOC111246935"/>
</dbReference>
<dbReference type="Proteomes" id="UP000594260">
    <property type="component" value="Unplaced"/>
</dbReference>
<dbReference type="EnsemblMetazoa" id="XM_022797341">
    <property type="protein sequence ID" value="XP_022653076"/>
    <property type="gene ID" value="LOC111246935"/>
</dbReference>
<organism evidence="3 4">
    <name type="scientific">Varroa destructor</name>
    <name type="common">Honeybee mite</name>
    <dbReference type="NCBI Taxonomy" id="109461"/>
    <lineage>
        <taxon>Eukaryota</taxon>
        <taxon>Metazoa</taxon>
        <taxon>Ecdysozoa</taxon>
        <taxon>Arthropoda</taxon>
        <taxon>Chelicerata</taxon>
        <taxon>Arachnida</taxon>
        <taxon>Acari</taxon>
        <taxon>Parasitiformes</taxon>
        <taxon>Mesostigmata</taxon>
        <taxon>Gamasina</taxon>
        <taxon>Dermanyssoidea</taxon>
        <taxon>Varroidae</taxon>
        <taxon>Varroa</taxon>
    </lineage>
</organism>
<keyword evidence="4" id="KW-1185">Reference proteome</keyword>